<dbReference type="AlphaFoldDB" id="A0A9D4M186"/>
<gene>
    <name evidence="1" type="ORF">DPMN_030498</name>
</gene>
<reference evidence="1" key="2">
    <citation type="submission" date="2020-11" db="EMBL/GenBank/DDBJ databases">
        <authorList>
            <person name="McCartney M.A."/>
            <person name="Auch B."/>
            <person name="Kono T."/>
            <person name="Mallez S."/>
            <person name="Becker A."/>
            <person name="Gohl D.M."/>
            <person name="Silverstein K.A.T."/>
            <person name="Koren S."/>
            <person name="Bechman K.B."/>
            <person name="Herman A."/>
            <person name="Abrahante J.E."/>
            <person name="Garbe J."/>
        </authorList>
    </citation>
    <scope>NUCLEOTIDE SEQUENCE</scope>
    <source>
        <strain evidence="1">Duluth1</strain>
        <tissue evidence="1">Whole animal</tissue>
    </source>
</reference>
<name>A0A9D4M186_DREPO</name>
<protein>
    <submittedName>
        <fullName evidence="1">Uncharacterized protein</fullName>
    </submittedName>
</protein>
<accession>A0A9D4M186</accession>
<reference evidence="1" key="1">
    <citation type="journal article" date="2019" name="bioRxiv">
        <title>The Genome of the Zebra Mussel, Dreissena polymorpha: A Resource for Invasive Species Research.</title>
        <authorList>
            <person name="McCartney M.A."/>
            <person name="Auch B."/>
            <person name="Kono T."/>
            <person name="Mallez S."/>
            <person name="Zhang Y."/>
            <person name="Obille A."/>
            <person name="Becker A."/>
            <person name="Abrahante J.E."/>
            <person name="Garbe J."/>
            <person name="Badalamenti J.P."/>
            <person name="Herman A."/>
            <person name="Mangelson H."/>
            <person name="Liachko I."/>
            <person name="Sullivan S."/>
            <person name="Sone E.D."/>
            <person name="Koren S."/>
            <person name="Silverstein K.A.T."/>
            <person name="Beckman K.B."/>
            <person name="Gohl D.M."/>
        </authorList>
    </citation>
    <scope>NUCLEOTIDE SEQUENCE</scope>
    <source>
        <strain evidence="1">Duluth1</strain>
        <tissue evidence="1">Whole animal</tissue>
    </source>
</reference>
<organism evidence="1 2">
    <name type="scientific">Dreissena polymorpha</name>
    <name type="common">Zebra mussel</name>
    <name type="synonym">Mytilus polymorpha</name>
    <dbReference type="NCBI Taxonomy" id="45954"/>
    <lineage>
        <taxon>Eukaryota</taxon>
        <taxon>Metazoa</taxon>
        <taxon>Spiralia</taxon>
        <taxon>Lophotrochozoa</taxon>
        <taxon>Mollusca</taxon>
        <taxon>Bivalvia</taxon>
        <taxon>Autobranchia</taxon>
        <taxon>Heteroconchia</taxon>
        <taxon>Euheterodonta</taxon>
        <taxon>Imparidentia</taxon>
        <taxon>Neoheterodontei</taxon>
        <taxon>Myida</taxon>
        <taxon>Dreissenoidea</taxon>
        <taxon>Dreissenidae</taxon>
        <taxon>Dreissena</taxon>
    </lineage>
</organism>
<dbReference type="Proteomes" id="UP000828390">
    <property type="component" value="Unassembled WGS sequence"/>
</dbReference>
<comment type="caution">
    <text evidence="1">The sequence shown here is derived from an EMBL/GenBank/DDBJ whole genome shotgun (WGS) entry which is preliminary data.</text>
</comment>
<sequence>MFDPGLVMGPCIVEMDRIVTRDVQYQLELNRCRNKNVNLQGSSAYSVGGDSGQDGQTAEISTISPCFSKSMGKIIYQLCTSTHLACSFPPVTMAALTLPSTSLPFVIKTGLSLPVLRGLKWSVHQRYILMCLQT</sequence>
<keyword evidence="2" id="KW-1185">Reference proteome</keyword>
<proteinExistence type="predicted"/>
<evidence type="ECO:0000313" key="1">
    <source>
        <dbReference type="EMBL" id="KAH3867372.1"/>
    </source>
</evidence>
<dbReference type="EMBL" id="JAIWYP010000002">
    <property type="protein sequence ID" value="KAH3867372.1"/>
    <property type="molecule type" value="Genomic_DNA"/>
</dbReference>
<evidence type="ECO:0000313" key="2">
    <source>
        <dbReference type="Proteomes" id="UP000828390"/>
    </source>
</evidence>